<dbReference type="PANTHER" id="PTHR11236:SF50">
    <property type="entry name" value="AMINODEOXYCHORISMATE SYNTHASE COMPONENT 1"/>
    <property type="match status" value="1"/>
</dbReference>
<dbReference type="GO" id="GO:0046820">
    <property type="term" value="F:4-amino-4-deoxychorismate synthase activity"/>
    <property type="evidence" value="ECO:0007669"/>
    <property type="project" value="TreeGrafter"/>
</dbReference>
<evidence type="ECO:0000313" key="3">
    <source>
        <dbReference type="Proteomes" id="UP000297609"/>
    </source>
</evidence>
<feature type="domain" description="Chorismate-utilising enzyme C-terminal" evidence="1">
    <location>
        <begin position="144"/>
        <end position="404"/>
    </location>
</feature>
<dbReference type="InterPro" id="IPR019999">
    <property type="entry name" value="Anth_synth_I-like"/>
</dbReference>
<dbReference type="Gene3D" id="3.20.10.10">
    <property type="entry name" value="D-amino Acid Aminotransferase, subunit A, domain 2"/>
    <property type="match status" value="1"/>
</dbReference>
<dbReference type="SUPFAM" id="SSF56752">
    <property type="entry name" value="D-aminoacid aminotransferase-like PLP-dependent enzymes"/>
    <property type="match status" value="1"/>
</dbReference>
<dbReference type="Gene3D" id="3.60.120.10">
    <property type="entry name" value="Anthranilate synthase"/>
    <property type="match status" value="1"/>
</dbReference>
<dbReference type="InterPro" id="IPR015890">
    <property type="entry name" value="Chorismate_C"/>
</dbReference>
<dbReference type="InterPro" id="IPR001544">
    <property type="entry name" value="Aminotrans_IV"/>
</dbReference>
<evidence type="ECO:0000259" key="1">
    <source>
        <dbReference type="Pfam" id="PF00425"/>
    </source>
</evidence>
<reference evidence="2" key="1">
    <citation type="journal article" date="2019" name="PLoS Negl. Trop. Dis.">
        <title>Revisiting the worldwide diversity of Leptospira species in the environment.</title>
        <authorList>
            <person name="Vincent A.T."/>
            <person name="Schiettekatte O."/>
            <person name="Bourhy P."/>
            <person name="Veyrier F.J."/>
            <person name="Picardeau M."/>
        </authorList>
    </citation>
    <scope>NUCLEOTIDE SEQUENCE [LARGE SCALE GENOMIC DNA]</scope>
    <source>
        <strain evidence="2">201702454</strain>
    </source>
</reference>
<dbReference type="PRINTS" id="PR00095">
    <property type="entry name" value="ANTSNTHASEI"/>
</dbReference>
<organism evidence="2 3">
    <name type="scientific">Leptospira kemamanensis</name>
    <dbReference type="NCBI Taxonomy" id="2484942"/>
    <lineage>
        <taxon>Bacteria</taxon>
        <taxon>Pseudomonadati</taxon>
        <taxon>Spirochaetota</taxon>
        <taxon>Spirochaetia</taxon>
        <taxon>Leptospirales</taxon>
        <taxon>Leptospiraceae</taxon>
        <taxon>Leptospira</taxon>
    </lineage>
</organism>
<dbReference type="GO" id="GO:0000162">
    <property type="term" value="P:L-tryptophan biosynthetic process"/>
    <property type="evidence" value="ECO:0007669"/>
    <property type="project" value="TreeGrafter"/>
</dbReference>
<dbReference type="RefSeq" id="WP_135619328.1">
    <property type="nucleotide sequence ID" value="NZ_RQGG01000028.1"/>
</dbReference>
<accession>A0A4R9JQY5</accession>
<dbReference type="Pfam" id="PF01063">
    <property type="entry name" value="Aminotran_4"/>
    <property type="match status" value="1"/>
</dbReference>
<dbReference type="Proteomes" id="UP000297609">
    <property type="component" value="Unassembled WGS sequence"/>
</dbReference>
<dbReference type="SUPFAM" id="SSF56322">
    <property type="entry name" value="ADC synthase"/>
    <property type="match status" value="1"/>
</dbReference>
<proteinExistence type="predicted"/>
<name>A0A4R9JQY5_9LEPT</name>
<keyword evidence="2" id="KW-0808">Transferase</keyword>
<keyword evidence="3" id="KW-1185">Reference proteome</keyword>
<dbReference type="InterPro" id="IPR036038">
    <property type="entry name" value="Aminotransferase-like"/>
</dbReference>
<dbReference type="Pfam" id="PF00425">
    <property type="entry name" value="Chorismate_bind"/>
    <property type="match status" value="1"/>
</dbReference>
<dbReference type="PANTHER" id="PTHR11236">
    <property type="entry name" value="AMINOBENZOATE/ANTHRANILATE SYNTHASE"/>
    <property type="match status" value="1"/>
</dbReference>
<sequence length="621" mass="71829">MILIESIPFASFEENYRTLKGLLFEDTLSEPGFTLSDHYFDPKEVIELRYHKNQSLKNQIQTIFDKLDEERKKGFYPCGILYYELGFHFIEGLDLFNATLKENCPLLHITIFQKKRRVKYRNPDPTLLQTNHLTHLEPKWSEGTYIEKWEQIKEFLTLGESYEMNLCFPVELQFGGDLFSFYQNLKTKQKTKYSVYYPMEENSKTVISLSPELFFEVNGDEITTEPMKGTILRGKTKQEDQKNFLYLQTSEKEKAENVMITDLYRNDLGRIAKQGTVAVEELFTIRGLNTVWQMVSKVKATLKQTFSWNSVLSALFPSGSVIGAPKRRSYELLSSLEGKERGVYTGAFFTSEETNQIPKIRASVTIRTLEIQSQDTKQVAIYGIGSGVTILSKPQEEYNECLSKLKVLTNPFPPQFEILETLKVARGRVFLKKFHRERMESTANRFGFSFSETKLEETLQEIETKTEGKARVRLLLKETGEFHYETIALAKRTVRPTIRLGFAKEPIDSDDLFLYHKTTNRSVYNKFTAICKELGFDDCLLSDKEGNILETTIRNLFFKEKGKWYTPSLDTGGLPGVFREWLLQKNWVQVKPTTKDDLLKAEAILVGNSVRGFERVTLVTK</sequence>
<dbReference type="EMBL" id="RQGG01000028">
    <property type="protein sequence ID" value="TGL53059.1"/>
    <property type="molecule type" value="Genomic_DNA"/>
</dbReference>
<dbReference type="InterPro" id="IPR043131">
    <property type="entry name" value="BCAT-like_N"/>
</dbReference>
<dbReference type="InterPro" id="IPR043132">
    <property type="entry name" value="BCAT-like_C"/>
</dbReference>
<protein>
    <submittedName>
        <fullName evidence="2">Bifunctional aminodeoxychorismate synthase component I/aminotransferase</fullName>
    </submittedName>
</protein>
<dbReference type="OrthoDB" id="9803598at2"/>
<comment type="caution">
    <text evidence="2">The sequence shown here is derived from an EMBL/GenBank/DDBJ whole genome shotgun (WGS) entry which is preliminary data.</text>
</comment>
<dbReference type="Gene3D" id="3.30.470.10">
    <property type="match status" value="1"/>
</dbReference>
<keyword evidence="2" id="KW-0032">Aminotransferase</keyword>
<dbReference type="InterPro" id="IPR005801">
    <property type="entry name" value="ADC_synthase"/>
</dbReference>
<evidence type="ECO:0000313" key="2">
    <source>
        <dbReference type="EMBL" id="TGL53059.1"/>
    </source>
</evidence>
<dbReference type="AlphaFoldDB" id="A0A4R9JQY5"/>
<gene>
    <name evidence="2" type="ORF">EHQ59_08945</name>
</gene>